<feature type="compositionally biased region" description="Low complexity" evidence="1">
    <location>
        <begin position="29"/>
        <end position="38"/>
    </location>
</feature>
<protein>
    <submittedName>
        <fullName evidence="3">Similar to Kat14: Cysteine-rich protein 2-binding protein (Mus musculus)</fullName>
    </submittedName>
</protein>
<feature type="region of interest" description="Disordered" evidence="1">
    <location>
        <begin position="23"/>
        <end position="46"/>
    </location>
</feature>
<sequence length="543" mass="63699">MFSREYVQPSEILSDFLFADDEVPVPVPGTSSSGTSSGTGTGHQESDFKNKFVVKSEQDLNHLLIGKNQDFDHLLPDDQDLSDQFIVPDQDLGDQDESDQFRMKNNQDLNQLIKKNQDFNQLVFKNQDLEPEFIVPDQDLQDYNRLIKNQDYKLIGQNSDLNLVGKKQDLSRLKIENEDLNIKNEPELMIDDEDNFDINMEQDLDMENEDDINIDLKSFGEDDLIKFVNTFNPNWMHDMLMEEDDDNEHEDDDDNDNDDDGDDSNSNSNSNSDSNYEQEPPQSLFTSSVKRDFPWKKSNLRIESKIKIKMSKNEEEYLLSTVNKSWLDKMSPRIRRLYRKMAVRRIKRLGNMRLIDWDNDREEKVDKKEGRVIDRFRTDFLTARSEQRLMGYCEHGEICSPYTQRKLKPFIRRDENCQPLWLKVMAEMDAKYPDFTCVVLYKKLIIGFGILVPDIGFEESYISFFLIRPEWRNAGIGTFMLYHLIQTSMGKDVTLHVSATNPALILYQKFGFKIEQFVQDFYDKYMTTGAKESRHALFLRLSR</sequence>
<dbReference type="SUPFAM" id="SSF55729">
    <property type="entry name" value="Acyl-CoA N-acyltransferases (Nat)"/>
    <property type="match status" value="1"/>
</dbReference>
<gene>
    <name evidence="3" type="ORF">HICCMSTLAB_LOCUS3864</name>
</gene>
<feature type="domain" description="N-acetyltransferase" evidence="2">
    <location>
        <begin position="397"/>
        <end position="531"/>
    </location>
</feature>
<feature type="region of interest" description="Disordered" evidence="1">
    <location>
        <begin position="245"/>
        <end position="288"/>
    </location>
</feature>
<comment type="caution">
    <text evidence="3">The sequence shown here is derived from an EMBL/GenBank/DDBJ whole genome shotgun (WGS) entry which is preliminary data.</text>
</comment>
<evidence type="ECO:0000256" key="1">
    <source>
        <dbReference type="SAM" id="MobiDB-lite"/>
    </source>
</evidence>
<dbReference type="AlphaFoldDB" id="A0A8J2H809"/>
<dbReference type="PANTHER" id="PTHR20916:SF26">
    <property type="entry name" value="CYSTEINE-RICH PROTEIN 2-BINDING PROTEIN"/>
    <property type="match status" value="1"/>
</dbReference>
<dbReference type="Pfam" id="PF00583">
    <property type="entry name" value="Acetyltransf_1"/>
    <property type="match status" value="1"/>
</dbReference>
<dbReference type="PANTHER" id="PTHR20916">
    <property type="entry name" value="CYSTEINE AND GLYCINE-RICH PROTEIN 2 BINDING PROTEIN"/>
    <property type="match status" value="1"/>
</dbReference>
<dbReference type="PROSITE" id="PS51186">
    <property type="entry name" value="GNAT"/>
    <property type="match status" value="1"/>
</dbReference>
<dbReference type="OrthoDB" id="4080456at2759"/>
<reference evidence="3" key="1">
    <citation type="submission" date="2021-04" db="EMBL/GenBank/DDBJ databases">
        <authorList>
            <person name="Chebbi M.A.C M."/>
        </authorList>
    </citation>
    <scope>NUCLEOTIDE SEQUENCE</scope>
</reference>
<organism evidence="3 4">
    <name type="scientific">Cotesia congregata</name>
    <name type="common">Parasitoid wasp</name>
    <name type="synonym">Apanteles congregatus</name>
    <dbReference type="NCBI Taxonomy" id="51543"/>
    <lineage>
        <taxon>Eukaryota</taxon>
        <taxon>Metazoa</taxon>
        <taxon>Ecdysozoa</taxon>
        <taxon>Arthropoda</taxon>
        <taxon>Hexapoda</taxon>
        <taxon>Insecta</taxon>
        <taxon>Pterygota</taxon>
        <taxon>Neoptera</taxon>
        <taxon>Endopterygota</taxon>
        <taxon>Hymenoptera</taxon>
        <taxon>Apocrita</taxon>
        <taxon>Ichneumonoidea</taxon>
        <taxon>Braconidae</taxon>
        <taxon>Microgastrinae</taxon>
        <taxon>Cotesia</taxon>
    </lineage>
</organism>
<feature type="compositionally biased region" description="Low complexity" evidence="1">
    <location>
        <begin position="264"/>
        <end position="275"/>
    </location>
</feature>
<evidence type="ECO:0000259" key="2">
    <source>
        <dbReference type="PROSITE" id="PS51186"/>
    </source>
</evidence>
<dbReference type="Gene3D" id="3.40.630.30">
    <property type="match status" value="1"/>
</dbReference>
<dbReference type="EMBL" id="CAJNRD030001118">
    <property type="protein sequence ID" value="CAG5083528.1"/>
    <property type="molecule type" value="Genomic_DNA"/>
</dbReference>
<keyword evidence="4" id="KW-1185">Reference proteome</keyword>
<name>A0A8J2H809_COTCN</name>
<evidence type="ECO:0000313" key="3">
    <source>
        <dbReference type="EMBL" id="CAG5083528.1"/>
    </source>
</evidence>
<dbReference type="InterPro" id="IPR016181">
    <property type="entry name" value="Acyl_CoA_acyltransferase"/>
</dbReference>
<proteinExistence type="predicted"/>
<dbReference type="GO" id="GO:0004402">
    <property type="term" value="F:histone acetyltransferase activity"/>
    <property type="evidence" value="ECO:0007669"/>
    <property type="project" value="TreeGrafter"/>
</dbReference>
<feature type="compositionally biased region" description="Acidic residues" evidence="1">
    <location>
        <begin position="245"/>
        <end position="263"/>
    </location>
</feature>
<dbReference type="CDD" id="cd04301">
    <property type="entry name" value="NAT_SF"/>
    <property type="match status" value="1"/>
</dbReference>
<dbReference type="Proteomes" id="UP000786811">
    <property type="component" value="Unassembled WGS sequence"/>
</dbReference>
<dbReference type="InterPro" id="IPR000182">
    <property type="entry name" value="GNAT_dom"/>
</dbReference>
<accession>A0A8J2H809</accession>
<evidence type="ECO:0000313" key="4">
    <source>
        <dbReference type="Proteomes" id="UP000786811"/>
    </source>
</evidence>